<evidence type="ECO:0000256" key="2">
    <source>
        <dbReference type="SAM" id="SignalP"/>
    </source>
</evidence>
<organism evidence="3">
    <name type="scientific">Arundo donax</name>
    <name type="common">Giant reed</name>
    <name type="synonym">Donax arundinaceus</name>
    <dbReference type="NCBI Taxonomy" id="35708"/>
    <lineage>
        <taxon>Eukaryota</taxon>
        <taxon>Viridiplantae</taxon>
        <taxon>Streptophyta</taxon>
        <taxon>Embryophyta</taxon>
        <taxon>Tracheophyta</taxon>
        <taxon>Spermatophyta</taxon>
        <taxon>Magnoliopsida</taxon>
        <taxon>Liliopsida</taxon>
        <taxon>Poales</taxon>
        <taxon>Poaceae</taxon>
        <taxon>PACMAD clade</taxon>
        <taxon>Arundinoideae</taxon>
        <taxon>Arundineae</taxon>
        <taxon>Arundo</taxon>
    </lineage>
</organism>
<dbReference type="EMBL" id="GBRH01202066">
    <property type="protein sequence ID" value="JAD95829.1"/>
    <property type="molecule type" value="Transcribed_RNA"/>
</dbReference>
<protein>
    <submittedName>
        <fullName evidence="3">Uncharacterized protein</fullName>
    </submittedName>
</protein>
<feature type="transmembrane region" description="Helical" evidence="1">
    <location>
        <begin position="66"/>
        <end position="83"/>
    </location>
</feature>
<keyword evidence="2" id="KW-0732">Signal</keyword>
<evidence type="ECO:0000313" key="3">
    <source>
        <dbReference type="EMBL" id="JAD95829.1"/>
    </source>
</evidence>
<feature type="chain" id="PRO_5002064148" evidence="2">
    <location>
        <begin position="23"/>
        <end position="119"/>
    </location>
</feature>
<accession>A0A0A9E4W7</accession>
<feature type="transmembrane region" description="Helical" evidence="1">
    <location>
        <begin position="89"/>
        <end position="108"/>
    </location>
</feature>
<sequence>MFAHPFIWQDVVILVFLSTSLGNEETIPPINKASTSTLASGSPRTPFLFLPHAPHMLAGPFVRRDVVIVFLLINIVKISILASPFHVSLSQLIIMCIILRTVVVALLADRVAAEVNKIA</sequence>
<evidence type="ECO:0000256" key="1">
    <source>
        <dbReference type="SAM" id="Phobius"/>
    </source>
</evidence>
<keyword evidence="1" id="KW-0472">Membrane</keyword>
<dbReference type="AlphaFoldDB" id="A0A0A9E4W7"/>
<keyword evidence="1" id="KW-0812">Transmembrane</keyword>
<reference evidence="3" key="2">
    <citation type="journal article" date="2015" name="Data Brief">
        <title>Shoot transcriptome of the giant reed, Arundo donax.</title>
        <authorList>
            <person name="Barrero R.A."/>
            <person name="Guerrero F.D."/>
            <person name="Moolhuijzen P."/>
            <person name="Goolsby J.A."/>
            <person name="Tidwell J."/>
            <person name="Bellgard S.E."/>
            <person name="Bellgard M.I."/>
        </authorList>
    </citation>
    <scope>NUCLEOTIDE SEQUENCE</scope>
    <source>
        <tissue evidence="3">Shoot tissue taken approximately 20 cm above the soil surface</tissue>
    </source>
</reference>
<feature type="signal peptide" evidence="2">
    <location>
        <begin position="1"/>
        <end position="22"/>
    </location>
</feature>
<keyword evidence="1" id="KW-1133">Transmembrane helix</keyword>
<proteinExistence type="predicted"/>
<reference evidence="3" key="1">
    <citation type="submission" date="2014-09" db="EMBL/GenBank/DDBJ databases">
        <authorList>
            <person name="Magalhaes I.L.F."/>
            <person name="Oliveira U."/>
            <person name="Santos F.R."/>
            <person name="Vidigal T.H.D.A."/>
            <person name="Brescovit A.D."/>
            <person name="Santos A.J."/>
        </authorList>
    </citation>
    <scope>NUCLEOTIDE SEQUENCE</scope>
    <source>
        <tissue evidence="3">Shoot tissue taken approximately 20 cm above the soil surface</tissue>
    </source>
</reference>
<name>A0A0A9E4W7_ARUDO</name>